<dbReference type="Proteomes" id="UP000078200">
    <property type="component" value="Unassembled WGS sequence"/>
</dbReference>
<reference evidence="1" key="1">
    <citation type="submission" date="2020-05" db="UniProtKB">
        <authorList>
            <consortium name="EnsemblMetazoa"/>
        </authorList>
    </citation>
    <scope>IDENTIFICATION</scope>
    <source>
        <strain evidence="1">TTRI</strain>
    </source>
</reference>
<evidence type="ECO:0000313" key="2">
    <source>
        <dbReference type="Proteomes" id="UP000078200"/>
    </source>
</evidence>
<accession>A0A1A9V7M3</accession>
<organism evidence="1 2">
    <name type="scientific">Glossina austeni</name>
    <name type="common">Savannah tsetse fly</name>
    <dbReference type="NCBI Taxonomy" id="7395"/>
    <lineage>
        <taxon>Eukaryota</taxon>
        <taxon>Metazoa</taxon>
        <taxon>Ecdysozoa</taxon>
        <taxon>Arthropoda</taxon>
        <taxon>Hexapoda</taxon>
        <taxon>Insecta</taxon>
        <taxon>Pterygota</taxon>
        <taxon>Neoptera</taxon>
        <taxon>Endopterygota</taxon>
        <taxon>Diptera</taxon>
        <taxon>Brachycera</taxon>
        <taxon>Muscomorpha</taxon>
        <taxon>Hippoboscoidea</taxon>
        <taxon>Glossinidae</taxon>
        <taxon>Glossina</taxon>
    </lineage>
</organism>
<protein>
    <submittedName>
        <fullName evidence="1">Uncharacterized protein</fullName>
    </submittedName>
</protein>
<name>A0A1A9V7M3_GLOAU</name>
<sequence length="123" mass="13761">MCEIKKNLHKNYKWNDFCVECKMELSRNSAYRWKYIEFSNSRKGSPAKNALTALTQGSKSSLLPLLILSRTRAMRSSFSTSKTSSSLGMFLELPFNFVNEGLSRPLLPAASPPPPHSPPPPSL</sequence>
<dbReference type="VEuPathDB" id="VectorBase:GAUT028483"/>
<evidence type="ECO:0000313" key="1">
    <source>
        <dbReference type="EnsemblMetazoa" id="GAUT028483-PA"/>
    </source>
</evidence>
<dbReference type="AlphaFoldDB" id="A0A1A9V7M3"/>
<proteinExistence type="predicted"/>
<keyword evidence="2" id="KW-1185">Reference proteome</keyword>
<dbReference type="EnsemblMetazoa" id="GAUT028483-RA">
    <property type="protein sequence ID" value="GAUT028483-PA"/>
    <property type="gene ID" value="GAUT028483"/>
</dbReference>